<evidence type="ECO:0000313" key="6">
    <source>
        <dbReference type="EMBL" id="MFC2972542.1"/>
    </source>
</evidence>
<keyword evidence="6" id="KW-0282">Flagellum</keyword>
<evidence type="ECO:0000256" key="1">
    <source>
        <dbReference type="ARBA" id="ARBA00004514"/>
    </source>
</evidence>
<dbReference type="Proteomes" id="UP001595457">
    <property type="component" value="Unassembled WGS sequence"/>
</dbReference>
<keyword evidence="4" id="KW-0143">Chaperone</keyword>
<sequence length="124" mass="14349">MSETAQIFESYEQLLRQSKCMLELARSHDWAGLVQERSRGLVDIERLRQLEAKVPLGSEEQQRKVELLEQILELDVEIRAHLVARQNELGSLIMTSQRQRQLNRAYRSGTVTLQAAKRFDKGSL</sequence>
<protein>
    <recommendedName>
        <fullName evidence="5">Flagellar protein FliT</fullName>
    </recommendedName>
</protein>
<keyword evidence="6" id="KW-0966">Cell projection</keyword>
<comment type="caution">
    <text evidence="6">The sequence shown here is derived from an EMBL/GenBank/DDBJ whole genome shotgun (WGS) entry which is preliminary data.</text>
</comment>
<evidence type="ECO:0000256" key="2">
    <source>
        <dbReference type="ARBA" id="ARBA00022490"/>
    </source>
</evidence>
<keyword evidence="6" id="KW-0969">Cilium</keyword>
<dbReference type="EMBL" id="JBHRSJ010000017">
    <property type="protein sequence ID" value="MFC2972542.1"/>
    <property type="molecule type" value="Genomic_DNA"/>
</dbReference>
<evidence type="ECO:0000256" key="3">
    <source>
        <dbReference type="ARBA" id="ARBA00022795"/>
    </source>
</evidence>
<name>A0ABV7AT73_9GAMM</name>
<dbReference type="Gene3D" id="1.20.58.380">
    <property type="entry name" value="Flagellar protein flit"/>
    <property type="match status" value="1"/>
</dbReference>
<keyword evidence="7" id="KW-1185">Reference proteome</keyword>
<gene>
    <name evidence="6" type="ORF">ACFOJE_10015</name>
</gene>
<keyword evidence="2" id="KW-0963">Cytoplasm</keyword>
<reference evidence="7" key="1">
    <citation type="journal article" date="2019" name="Int. J. Syst. Evol. Microbiol.">
        <title>The Global Catalogue of Microorganisms (GCM) 10K type strain sequencing project: providing services to taxonomists for standard genome sequencing and annotation.</title>
        <authorList>
            <consortium name="The Broad Institute Genomics Platform"/>
            <consortium name="The Broad Institute Genome Sequencing Center for Infectious Disease"/>
            <person name="Wu L."/>
            <person name="Ma J."/>
        </authorList>
    </citation>
    <scope>NUCLEOTIDE SEQUENCE [LARGE SCALE GENOMIC DNA]</scope>
    <source>
        <strain evidence="7">KCTC 62195</strain>
    </source>
</reference>
<evidence type="ECO:0000256" key="5">
    <source>
        <dbReference type="ARBA" id="ARBA00093797"/>
    </source>
</evidence>
<dbReference type="InterPro" id="IPR008622">
    <property type="entry name" value="FliT"/>
</dbReference>
<keyword evidence="3" id="KW-1005">Bacterial flagellum biogenesis</keyword>
<comment type="subcellular location">
    <subcellularLocation>
        <location evidence="1">Cytoplasm</location>
        <location evidence="1">Cytosol</location>
    </subcellularLocation>
</comment>
<organism evidence="6 7">
    <name type="scientific">Azotobacter bryophylli</name>
    <dbReference type="NCBI Taxonomy" id="1986537"/>
    <lineage>
        <taxon>Bacteria</taxon>
        <taxon>Pseudomonadati</taxon>
        <taxon>Pseudomonadota</taxon>
        <taxon>Gammaproteobacteria</taxon>
        <taxon>Pseudomonadales</taxon>
        <taxon>Pseudomonadaceae</taxon>
        <taxon>Azotobacter</taxon>
    </lineage>
</organism>
<dbReference type="RefSeq" id="WP_377814187.1">
    <property type="nucleotide sequence ID" value="NZ_JBHRSJ010000017.1"/>
</dbReference>
<evidence type="ECO:0000313" key="7">
    <source>
        <dbReference type="Proteomes" id="UP001595457"/>
    </source>
</evidence>
<dbReference type="Pfam" id="PF05400">
    <property type="entry name" value="FliT"/>
    <property type="match status" value="1"/>
</dbReference>
<accession>A0ABV7AT73</accession>
<evidence type="ECO:0000256" key="4">
    <source>
        <dbReference type="ARBA" id="ARBA00023186"/>
    </source>
</evidence>
<proteinExistence type="predicted"/>